<keyword evidence="3" id="KW-1185">Reference proteome</keyword>
<protein>
    <submittedName>
        <fullName evidence="2">Uncharacterized protein</fullName>
    </submittedName>
</protein>
<dbReference type="Ensembl" id="ENSEBUT00000013093.1">
    <property type="protein sequence ID" value="ENSEBUP00000012517.1"/>
    <property type="gene ID" value="ENSEBUG00000007957.1"/>
</dbReference>
<sequence length="521" mass="59855">MAATGEVSSLVLNEVCDEPETSVVDEARLQEEDVQFLREENTRLASKVRGHDTLTTLFGEARLQVAKLRKQLRCKEGIVYELQSRLASYEPGTISVGAEGLDQPLVSFGPSRSLVESLVLEVASLKRCLHELGPMPREADGQHLQCRTSGNVIGEKHLSNHDQQLEGLSNALTQEKKEVARLYNILHMVDEERAAELMRLRQRVLEQTRYEKAQREQFDSLVIHNRELQARLAAAAVWGRKHDSQDLDTVDPVNRDFSPAEAVDHRVEEERDLETSTPNEIANFTGRDSKGYTSAQHSWESVSWGTSLGEVEVFEQQEQEAVKHLRISEEKRQQEIDICVLVNKIGDFQDALLQKQVAQDDLQRKLHAKCLECERQAVAISREGATLKREMNKVQVLEEKCQSLREALHTLQEQDKTPSPLPAEMILMYEQQIQVCREDFESERQDRERAQARVEQLEQENIRLKQLVHLIIVVWIKVVLVYWRDEDNVMLIQAVKFQSNQTFIYWPLNGIVSEYFKGNWA</sequence>
<feature type="coiled-coil region" evidence="1">
    <location>
        <begin position="387"/>
        <end position="414"/>
    </location>
</feature>
<evidence type="ECO:0000256" key="1">
    <source>
        <dbReference type="SAM" id="Coils"/>
    </source>
</evidence>
<reference evidence="2" key="1">
    <citation type="submission" date="2025-08" db="UniProtKB">
        <authorList>
            <consortium name="Ensembl"/>
        </authorList>
    </citation>
    <scope>IDENTIFICATION</scope>
</reference>
<name>A0A8C4QAE3_EPTBU</name>
<reference evidence="2" key="2">
    <citation type="submission" date="2025-09" db="UniProtKB">
        <authorList>
            <consortium name="Ensembl"/>
        </authorList>
    </citation>
    <scope>IDENTIFICATION</scope>
</reference>
<dbReference type="AlphaFoldDB" id="A0A8C4QAE3"/>
<accession>A0A8C4QAE3</accession>
<proteinExistence type="predicted"/>
<evidence type="ECO:0000313" key="2">
    <source>
        <dbReference type="Ensembl" id="ENSEBUP00000012517.1"/>
    </source>
</evidence>
<feature type="coiled-coil region" evidence="1">
    <location>
        <begin position="440"/>
        <end position="467"/>
    </location>
</feature>
<dbReference type="Proteomes" id="UP000694388">
    <property type="component" value="Unplaced"/>
</dbReference>
<organism evidence="2 3">
    <name type="scientific">Eptatretus burgeri</name>
    <name type="common">Inshore hagfish</name>
    <dbReference type="NCBI Taxonomy" id="7764"/>
    <lineage>
        <taxon>Eukaryota</taxon>
        <taxon>Metazoa</taxon>
        <taxon>Chordata</taxon>
        <taxon>Craniata</taxon>
        <taxon>Vertebrata</taxon>
        <taxon>Cyclostomata</taxon>
        <taxon>Myxini</taxon>
        <taxon>Myxiniformes</taxon>
        <taxon>Myxinidae</taxon>
        <taxon>Eptatretinae</taxon>
        <taxon>Eptatretus</taxon>
    </lineage>
</organism>
<keyword evidence="1" id="KW-0175">Coiled coil</keyword>
<dbReference type="Gene3D" id="1.20.5.990">
    <property type="entry name" value="Nemo cc2-lz domain - 1d5 darpin complex"/>
    <property type="match status" value="1"/>
</dbReference>
<evidence type="ECO:0000313" key="3">
    <source>
        <dbReference type="Proteomes" id="UP000694388"/>
    </source>
</evidence>